<gene>
    <name evidence="2" type="ORF">AWC38_SpisGene24233</name>
</gene>
<dbReference type="PANTHER" id="PTHR47331">
    <property type="entry name" value="PHD-TYPE DOMAIN-CONTAINING PROTEIN"/>
    <property type="match status" value="1"/>
</dbReference>
<protein>
    <submittedName>
        <fullName evidence="2">Uncharacterized protein</fullName>
    </submittedName>
</protein>
<dbReference type="OrthoDB" id="5983986at2759"/>
<dbReference type="Proteomes" id="UP000225706">
    <property type="component" value="Unassembled WGS sequence"/>
</dbReference>
<dbReference type="InterPro" id="IPR005312">
    <property type="entry name" value="DUF1759"/>
</dbReference>
<reference evidence="3" key="1">
    <citation type="journal article" date="2017" name="bioRxiv">
        <title>Comparative analysis of the genomes of Stylophora pistillata and Acropora digitifera provides evidence for extensive differences between species of corals.</title>
        <authorList>
            <person name="Voolstra C.R."/>
            <person name="Li Y."/>
            <person name="Liew Y.J."/>
            <person name="Baumgarten S."/>
            <person name="Zoccola D."/>
            <person name="Flot J.-F."/>
            <person name="Tambutte S."/>
            <person name="Allemand D."/>
            <person name="Aranda M."/>
        </authorList>
    </citation>
    <scope>NUCLEOTIDE SEQUENCE [LARGE SCALE GENOMIC DNA]</scope>
</reference>
<name>A0A2B4R416_STYPI</name>
<dbReference type="EMBL" id="LSMT01001767">
    <property type="protein sequence ID" value="PFX11896.1"/>
    <property type="molecule type" value="Genomic_DNA"/>
</dbReference>
<organism evidence="2 3">
    <name type="scientific">Stylophora pistillata</name>
    <name type="common">Smooth cauliflower coral</name>
    <dbReference type="NCBI Taxonomy" id="50429"/>
    <lineage>
        <taxon>Eukaryota</taxon>
        <taxon>Metazoa</taxon>
        <taxon>Cnidaria</taxon>
        <taxon>Anthozoa</taxon>
        <taxon>Hexacorallia</taxon>
        <taxon>Scleractinia</taxon>
        <taxon>Astrocoeniina</taxon>
        <taxon>Pocilloporidae</taxon>
        <taxon>Stylophora</taxon>
    </lineage>
</organism>
<dbReference type="Pfam" id="PF03564">
    <property type="entry name" value="DUF1759"/>
    <property type="match status" value="1"/>
</dbReference>
<feature type="compositionally biased region" description="Basic and acidic residues" evidence="1">
    <location>
        <begin position="8"/>
        <end position="35"/>
    </location>
</feature>
<accession>A0A2B4R416</accession>
<feature type="region of interest" description="Disordered" evidence="1">
    <location>
        <begin position="1"/>
        <end position="35"/>
    </location>
</feature>
<comment type="caution">
    <text evidence="2">The sequence shown here is derived from an EMBL/GenBank/DDBJ whole genome shotgun (WGS) entry which is preliminary data.</text>
</comment>
<dbReference type="AlphaFoldDB" id="A0A2B4R416"/>
<proteinExistence type="predicted"/>
<evidence type="ECO:0000256" key="1">
    <source>
        <dbReference type="SAM" id="MobiDB-lite"/>
    </source>
</evidence>
<sequence length="438" mass="50026">MFYGGFEDTAKTSERKSKMKVQDRPSEMQEMRNSKTKEDMNAYGTLMTWTCPRTICRTYLQGCSRTTEDYGTFPTFNGDKRKFEDVWARFTSLVDESTEQVHLKMARLRKCLTGKALEAIRGLGVTANEYQKAKQILKTKYEGTRRLLRAYLDQLEQALLIRRNDIHALEKFADLVRICGKVTGRTKRSLKRFWEIEKSGAHWDDRLVLTKQKSKVKDSLKYKNGRCLVAVSWKENKPDLPDAKPMVLSRIRNTKRNLKKKSHVAEEYQATIQANVDKGYLRKVPSNEQLPAYVWCLPHFSVVRKDKSTTKCESCLTVLVVAQESNRRRKELAKLTYTEDSIDSPGSDDEGVELYHQLKALSGVASMQATKWISNLPKVIGAIPSQEHATEIVINSGQDPITKTLGIPWNSTEDVFTFALCRFSSFPGISDNKGKRPA</sequence>
<keyword evidence="3" id="KW-1185">Reference proteome</keyword>
<evidence type="ECO:0000313" key="3">
    <source>
        <dbReference type="Proteomes" id="UP000225706"/>
    </source>
</evidence>
<evidence type="ECO:0000313" key="2">
    <source>
        <dbReference type="EMBL" id="PFX11896.1"/>
    </source>
</evidence>